<feature type="coiled-coil region" evidence="7">
    <location>
        <begin position="774"/>
        <end position="858"/>
    </location>
</feature>
<dbReference type="GO" id="GO:0005856">
    <property type="term" value="C:cytoskeleton"/>
    <property type="evidence" value="ECO:0007669"/>
    <property type="project" value="UniProtKB-SubCell"/>
</dbReference>
<dbReference type="GO" id="GO:0005737">
    <property type="term" value="C:cytoplasm"/>
    <property type="evidence" value="ECO:0007669"/>
    <property type="project" value="TreeGrafter"/>
</dbReference>
<evidence type="ECO:0000256" key="7">
    <source>
        <dbReference type="SAM" id="Coils"/>
    </source>
</evidence>
<feature type="domain" description="Transforming acidic coiled-coil-containing protein C-terminal" evidence="9">
    <location>
        <begin position="786"/>
        <end position="983"/>
    </location>
</feature>
<keyword evidence="4" id="KW-0597">Phosphoprotein</keyword>
<evidence type="ECO:0000256" key="2">
    <source>
        <dbReference type="ARBA" id="ARBA00009423"/>
    </source>
</evidence>
<dbReference type="GO" id="GO:0007097">
    <property type="term" value="P:nuclear migration"/>
    <property type="evidence" value="ECO:0007669"/>
    <property type="project" value="TreeGrafter"/>
</dbReference>
<dbReference type="RefSeq" id="XP_017876216.1">
    <property type="nucleotide sequence ID" value="XM_018020727.2"/>
</dbReference>
<feature type="region of interest" description="Disordered" evidence="8">
    <location>
        <begin position="696"/>
        <end position="721"/>
    </location>
</feature>
<feature type="region of interest" description="Disordered" evidence="8">
    <location>
        <begin position="1"/>
        <end position="47"/>
    </location>
</feature>
<comment type="similarity">
    <text evidence="2">Belongs to the TACC family.</text>
</comment>
<name>A0AAJ7ITH8_9HYME</name>
<keyword evidence="6" id="KW-0206">Cytoskeleton</keyword>
<evidence type="ECO:0000259" key="9">
    <source>
        <dbReference type="Pfam" id="PF05010"/>
    </source>
</evidence>
<keyword evidence="10" id="KW-1185">Reference proteome</keyword>
<comment type="subcellular location">
    <subcellularLocation>
        <location evidence="1">Cytoplasm</location>
        <location evidence="1">Cytoskeleton</location>
    </subcellularLocation>
</comment>
<evidence type="ECO:0000256" key="4">
    <source>
        <dbReference type="ARBA" id="ARBA00022553"/>
    </source>
</evidence>
<feature type="coiled-coil region" evidence="7">
    <location>
        <begin position="901"/>
        <end position="985"/>
    </location>
</feature>
<evidence type="ECO:0000256" key="3">
    <source>
        <dbReference type="ARBA" id="ARBA00022490"/>
    </source>
</evidence>
<reference evidence="11" key="1">
    <citation type="submission" date="2025-08" db="UniProtKB">
        <authorList>
            <consortium name="RefSeq"/>
        </authorList>
    </citation>
    <scope>IDENTIFICATION</scope>
    <source>
        <tissue evidence="11">Whole body</tissue>
    </source>
</reference>
<feature type="compositionally biased region" description="Basic and acidic residues" evidence="8">
    <location>
        <begin position="240"/>
        <end position="276"/>
    </location>
</feature>
<dbReference type="Gene3D" id="1.20.5.1700">
    <property type="match status" value="1"/>
</dbReference>
<keyword evidence="3" id="KW-0963">Cytoplasm</keyword>
<dbReference type="GeneID" id="108622685"/>
<sequence length="992" mass="110901">MSSPRNGGPAREGNRVVLREITATLHNSSPLQTPRHKSGSDNTTPKAAEHEVKVQFAREFADVETITCSAPRTVSSARSVHSRASTNGNDSSLEIPHSYVNSNISGLDDLIHGVAKIELNSDDERSFNASQNSDDFSLNQTFASATEFDSSRLPNDSISEIIEQPTRTAVCVREPPPVVLASPGRRCSFIKLEVKLDELVENPESPEQNYDSHNSKSKTNSSLANDIEESPLNSKTNESLSKKNVDHLEKADAVNSTKQEESKELTESESENRDSESSPSDLQDVLLNSEVSGVEQHSESKLETENSSLTALDIKQPSFEELKTELDSIDLDKFENISLTPEIDSSIKLEKSYNAFLNAEELEKFIKSKLEEQNNSLTTLCIEQPSLEELKTSTTEQATNELESVDLEKFHSALLNAEELIESEPQEQATSLATLSIEQPKEESKASKQIVNELNTTVCLDEPQDVSQNFEGLPEAEPCVEFKPQSTSLNTLDVERLTSELQEVVEQVANKSDSGVTPDEPQDLSSKVTPEVQHCIELKPQRQSTSLTTVDVEQPSFEESIATEQVASKLDSTTDLHEHQDVPSNHKVTPKVEQYEEFKPQRQSTSLATLGSVQPDFEELKAAAAEQVANDIFNSSLGLSGDTDCCFVTATSDIFQDPTSFDFLMNHGRSHAVKLRTESLYIKFDPLASNVRMLPQGNAQPIDGEQNEKSESVPADINTPKRSPAISAIDRLLFYSPLSTSMTQKADETQEKVASKEQPTEEPIITEINMSKELELVRTSVLHLEEQLEKSKKEYQAELEKQQEKISKLQGQLEQEVKSKSQMTVVVEEYEKSISRLLTERERDRTNFEQEKGKLQEEVQSTNLHLANMEVAFSDIHHKYEKLKAVVSAYKNNESVLKESIQENLETIKGLEIRYEQLKNHAMSQLEKANYELDAMRKQHEDETVTLHAMVRKAELKSNSLAELVEQKIKENKELTQILDEVIARVGHQNAE</sequence>
<evidence type="ECO:0000313" key="10">
    <source>
        <dbReference type="Proteomes" id="UP000694925"/>
    </source>
</evidence>
<dbReference type="InterPro" id="IPR007707">
    <property type="entry name" value="TACC_C"/>
</dbReference>
<dbReference type="GO" id="GO:0007052">
    <property type="term" value="P:mitotic spindle organization"/>
    <property type="evidence" value="ECO:0007669"/>
    <property type="project" value="InterPro"/>
</dbReference>
<accession>A0AAJ7ITH8</accession>
<dbReference type="InterPro" id="IPR039915">
    <property type="entry name" value="TACC"/>
</dbReference>
<dbReference type="Pfam" id="PF05010">
    <property type="entry name" value="TACC_C"/>
    <property type="match status" value="1"/>
</dbReference>
<dbReference type="CTD" id="40589"/>
<dbReference type="AlphaFoldDB" id="A0AAJ7ITH8"/>
<keyword evidence="5 7" id="KW-0175">Coiled coil</keyword>
<dbReference type="PANTHER" id="PTHR13924">
    <property type="entry name" value="TRANSFORMING ACIDIC COILED-COIL CONTAINING PROTEIN 1/2"/>
    <property type="match status" value="1"/>
</dbReference>
<organism evidence="10 11">
    <name type="scientific">Ceratina calcarata</name>
    <dbReference type="NCBI Taxonomy" id="156304"/>
    <lineage>
        <taxon>Eukaryota</taxon>
        <taxon>Metazoa</taxon>
        <taxon>Ecdysozoa</taxon>
        <taxon>Arthropoda</taxon>
        <taxon>Hexapoda</taxon>
        <taxon>Insecta</taxon>
        <taxon>Pterygota</taxon>
        <taxon>Neoptera</taxon>
        <taxon>Endopterygota</taxon>
        <taxon>Hymenoptera</taxon>
        <taxon>Apocrita</taxon>
        <taxon>Aculeata</taxon>
        <taxon>Apoidea</taxon>
        <taxon>Anthophila</taxon>
        <taxon>Apidae</taxon>
        <taxon>Ceratina</taxon>
        <taxon>Zadontomerus</taxon>
    </lineage>
</organism>
<evidence type="ECO:0000256" key="1">
    <source>
        <dbReference type="ARBA" id="ARBA00004245"/>
    </source>
</evidence>
<evidence type="ECO:0000256" key="6">
    <source>
        <dbReference type="ARBA" id="ARBA00023212"/>
    </source>
</evidence>
<evidence type="ECO:0000256" key="8">
    <source>
        <dbReference type="SAM" id="MobiDB-lite"/>
    </source>
</evidence>
<evidence type="ECO:0000313" key="11">
    <source>
        <dbReference type="RefSeq" id="XP_017876216.1"/>
    </source>
</evidence>
<protein>
    <submittedName>
        <fullName evidence="11">Transforming acidic coiled-coil-containing protein 3 isoform X1</fullName>
    </submittedName>
</protein>
<evidence type="ECO:0000256" key="5">
    <source>
        <dbReference type="ARBA" id="ARBA00023054"/>
    </source>
</evidence>
<dbReference type="Proteomes" id="UP000694925">
    <property type="component" value="Unplaced"/>
</dbReference>
<feature type="compositionally biased region" description="Polar residues" evidence="8">
    <location>
        <begin position="205"/>
        <end position="224"/>
    </location>
</feature>
<dbReference type="PANTHER" id="PTHR13924:SF10">
    <property type="entry name" value="TRANSFORMING ACIDIC COILED-COIL PROTEIN, ISOFORM K"/>
    <property type="match status" value="1"/>
</dbReference>
<proteinExistence type="inferred from homology"/>
<dbReference type="KEGG" id="ccal:108622685"/>
<feature type="region of interest" description="Disordered" evidence="8">
    <location>
        <begin position="200"/>
        <end position="283"/>
    </location>
</feature>
<gene>
    <name evidence="11" type="primary">LOC108622685</name>
</gene>